<proteinExistence type="inferred from homology"/>
<dbReference type="InterPro" id="IPR013320">
    <property type="entry name" value="ConA-like_dom_sf"/>
</dbReference>
<keyword evidence="5" id="KW-1185">Reference proteome</keyword>
<dbReference type="Gene3D" id="2.60.120.200">
    <property type="match status" value="1"/>
</dbReference>
<evidence type="ECO:0000256" key="1">
    <source>
        <dbReference type="ARBA" id="ARBA00006865"/>
    </source>
</evidence>
<dbReference type="Proteomes" id="UP001347146">
    <property type="component" value="Unassembled WGS sequence"/>
</dbReference>
<comment type="similarity">
    <text evidence="1">Belongs to the glycosyl hydrolase 16 family.</text>
</comment>
<dbReference type="InterPro" id="IPR000757">
    <property type="entry name" value="Beta-glucanase-like"/>
</dbReference>
<gene>
    <name evidence="4" type="ORF">VZC37_05890</name>
</gene>
<feature type="region of interest" description="Disordered" evidence="2">
    <location>
        <begin position="53"/>
        <end position="72"/>
    </location>
</feature>
<dbReference type="PANTHER" id="PTHR10963:SF55">
    <property type="entry name" value="GLYCOSIDE HYDROLASE FAMILY 16 PROTEIN"/>
    <property type="match status" value="1"/>
</dbReference>
<organism evidence="4 5">
    <name type="scientific">Gordonia sesuvii</name>
    <dbReference type="NCBI Taxonomy" id="3116777"/>
    <lineage>
        <taxon>Bacteria</taxon>
        <taxon>Bacillati</taxon>
        <taxon>Actinomycetota</taxon>
        <taxon>Actinomycetes</taxon>
        <taxon>Mycobacteriales</taxon>
        <taxon>Gordoniaceae</taxon>
        <taxon>Gordonia</taxon>
    </lineage>
</organism>
<sequence length="235" mass="25826">MAGNDRAAGAPSTGPTPVAAGKCPASAADTHGWGSPARSDDFTGSASLNNWHLYDGPGHDGNGRRTPDAVSVSGGDLVIRSDLRGNSGGLTPRWVGQKYGRWEICARSTMAASTWHPVALLWPVAEDWPVGGEIDFMEISDPWRQRVEYNLHYGAANHVEQHVTRVNATRWHSWAVEWTPQRIAVYRDGQRWATSTDTRRLPPRPMRLALQLDHFGGPTFPTGAMFVDWVNVYGL</sequence>
<protein>
    <submittedName>
        <fullName evidence="4">Glycoside hydrolase family 16 protein</fullName>
    </submittedName>
</protein>
<dbReference type="PROSITE" id="PS51762">
    <property type="entry name" value="GH16_2"/>
    <property type="match status" value="1"/>
</dbReference>
<evidence type="ECO:0000313" key="4">
    <source>
        <dbReference type="EMBL" id="MEE3849853.1"/>
    </source>
</evidence>
<dbReference type="PANTHER" id="PTHR10963">
    <property type="entry name" value="GLYCOSYL HYDROLASE-RELATED"/>
    <property type="match status" value="1"/>
</dbReference>
<reference evidence="4 5" key="1">
    <citation type="submission" date="2024-01" db="EMBL/GenBank/DDBJ databases">
        <title>Draft genome sequence of Gordonia sp. LSe1-13.</title>
        <authorList>
            <person name="Suphannarot A."/>
            <person name="Mingma R."/>
        </authorList>
    </citation>
    <scope>NUCLEOTIDE SEQUENCE [LARGE SCALE GENOMIC DNA]</scope>
    <source>
        <strain evidence="4 5">LSe1-13</strain>
    </source>
</reference>
<evidence type="ECO:0000256" key="2">
    <source>
        <dbReference type="SAM" id="MobiDB-lite"/>
    </source>
</evidence>
<accession>A0ABU7MAJ2</accession>
<dbReference type="SUPFAM" id="SSF49899">
    <property type="entry name" value="Concanavalin A-like lectins/glucanases"/>
    <property type="match status" value="1"/>
</dbReference>
<feature type="compositionally biased region" description="Basic and acidic residues" evidence="2">
    <location>
        <begin position="57"/>
        <end position="67"/>
    </location>
</feature>
<dbReference type="InterPro" id="IPR050546">
    <property type="entry name" value="Glycosyl_Hydrlase_16"/>
</dbReference>
<feature type="domain" description="GH16" evidence="3">
    <location>
        <begin position="30"/>
        <end position="235"/>
    </location>
</feature>
<evidence type="ECO:0000259" key="3">
    <source>
        <dbReference type="PROSITE" id="PS51762"/>
    </source>
</evidence>
<evidence type="ECO:0000313" key="5">
    <source>
        <dbReference type="Proteomes" id="UP001347146"/>
    </source>
</evidence>
<dbReference type="RefSeq" id="WP_330431464.1">
    <property type="nucleotide sequence ID" value="NZ_JAZDUF010000001.1"/>
</dbReference>
<dbReference type="Pfam" id="PF00722">
    <property type="entry name" value="Glyco_hydro_16"/>
    <property type="match status" value="1"/>
</dbReference>
<comment type="caution">
    <text evidence="4">The sequence shown here is derived from an EMBL/GenBank/DDBJ whole genome shotgun (WGS) entry which is preliminary data.</text>
</comment>
<feature type="region of interest" description="Disordered" evidence="2">
    <location>
        <begin position="1"/>
        <end position="41"/>
    </location>
</feature>
<dbReference type="CDD" id="cd00413">
    <property type="entry name" value="Glyco_hydrolase_16"/>
    <property type="match status" value="1"/>
</dbReference>
<dbReference type="GO" id="GO:0016787">
    <property type="term" value="F:hydrolase activity"/>
    <property type="evidence" value="ECO:0007669"/>
    <property type="project" value="UniProtKB-KW"/>
</dbReference>
<keyword evidence="4" id="KW-0378">Hydrolase</keyword>
<dbReference type="EMBL" id="JAZDUF010000001">
    <property type="protein sequence ID" value="MEE3849853.1"/>
    <property type="molecule type" value="Genomic_DNA"/>
</dbReference>
<name>A0ABU7MAJ2_9ACTN</name>